<reference evidence="2" key="1">
    <citation type="submission" date="2015-08" db="EMBL/GenBank/DDBJ databases">
        <authorList>
            <person name="Babu N.S."/>
            <person name="Beckwith C.J."/>
            <person name="Beseler K.G."/>
            <person name="Brison A."/>
            <person name="Carone J.V."/>
            <person name="Caskin T.P."/>
            <person name="Diamond M."/>
            <person name="Durham M.E."/>
            <person name="Foxe J.M."/>
            <person name="Go M."/>
            <person name="Henderson B.A."/>
            <person name="Jones I.B."/>
            <person name="McGettigan J.A."/>
            <person name="Micheletti S.J."/>
            <person name="Nasrallah M.E."/>
            <person name="Ortiz D."/>
            <person name="Piller C.R."/>
            <person name="Privatt S.R."/>
            <person name="Schneider S.L."/>
            <person name="Sharp S."/>
            <person name="Smith T.C."/>
            <person name="Stanton J.D."/>
            <person name="Ullery H.E."/>
            <person name="Wilson R.J."/>
            <person name="Serrano M.G."/>
            <person name="Buck G."/>
            <person name="Lee V."/>
            <person name="Wang Y."/>
            <person name="Carvalho R."/>
            <person name="Voegtly L."/>
            <person name="Shi R."/>
            <person name="Duckworth R."/>
            <person name="Johnson A."/>
            <person name="Loviza R."/>
            <person name="Walstead R."/>
            <person name="Shah Z."/>
            <person name="Kiflezghi M."/>
            <person name="Wade K."/>
            <person name="Ball S.L."/>
            <person name="Bradley K.W."/>
            <person name="Asai D.J."/>
            <person name="Bowman C.A."/>
            <person name="Russell D.A."/>
            <person name="Pope W.H."/>
            <person name="Jacobs-Sera D."/>
            <person name="Hendrix R.W."/>
            <person name="Hatfull G.F."/>
        </authorList>
    </citation>
    <scope>NUCLEOTIDE SEQUENCE</scope>
</reference>
<evidence type="ECO:0000313" key="2">
    <source>
        <dbReference type="EMBL" id="JAT67952.1"/>
    </source>
</evidence>
<feature type="non-terminal residue" evidence="2">
    <location>
        <position position="1"/>
    </location>
</feature>
<feature type="compositionally biased region" description="Basic residues" evidence="1">
    <location>
        <begin position="151"/>
        <end position="162"/>
    </location>
</feature>
<proteinExistence type="predicted"/>
<gene>
    <name evidence="2" type="ORF">g.296</name>
</gene>
<name>A0A1D1ZLU9_AUXPR</name>
<dbReference type="EMBL" id="GDKF01010670">
    <property type="protein sequence ID" value="JAT67952.1"/>
    <property type="molecule type" value="Transcribed_RNA"/>
</dbReference>
<feature type="region of interest" description="Disordered" evidence="1">
    <location>
        <begin position="32"/>
        <end position="138"/>
    </location>
</feature>
<protein>
    <submittedName>
        <fullName evidence="2">Uncharacterized protein</fullName>
    </submittedName>
</protein>
<feature type="region of interest" description="Disordered" evidence="1">
    <location>
        <begin position="263"/>
        <end position="304"/>
    </location>
</feature>
<accession>A0A1D1ZLU9</accession>
<organism evidence="2">
    <name type="scientific">Auxenochlorella protothecoides</name>
    <name type="common">Green microalga</name>
    <name type="synonym">Chlorella protothecoides</name>
    <dbReference type="NCBI Taxonomy" id="3075"/>
    <lineage>
        <taxon>Eukaryota</taxon>
        <taxon>Viridiplantae</taxon>
        <taxon>Chlorophyta</taxon>
        <taxon>core chlorophytes</taxon>
        <taxon>Trebouxiophyceae</taxon>
        <taxon>Chlorellales</taxon>
        <taxon>Chlorellaceae</taxon>
        <taxon>Auxenochlorella</taxon>
    </lineage>
</organism>
<feature type="region of interest" description="Disordered" evidence="1">
    <location>
        <begin position="150"/>
        <end position="193"/>
    </location>
</feature>
<sequence>AGRGIGPLPRPPLFRLRPRRALRAGPRLVGRSGVGGRWRRRRGLARAAGGATERGARPGGDGGVRGSGGGLLAASGRPALPPGPAAGAHRRHGAPGQSGPGRAAQPAGVAGPGHRPPAHGLRVPHGPHLHFRHEPDLGPGAAAALLPLGHRGARRRGGRPAHRIGGTLRAPQRPPLPPQLRTGGGGGRRGRAAPQAGLRRCVCVVWEGRVPPPRDREGARGTARCGRTGSRGSRTAVLHCQQAFWLCPSSDTPTEIPLRSGLHHLSPTDAAPRRGGPMPQQLDPEVAGEEYRSEARRSQPCFAL</sequence>
<evidence type="ECO:0000256" key="1">
    <source>
        <dbReference type="SAM" id="MobiDB-lite"/>
    </source>
</evidence>
<feature type="compositionally biased region" description="Gly residues" evidence="1">
    <location>
        <begin position="57"/>
        <end position="71"/>
    </location>
</feature>
<dbReference type="AlphaFoldDB" id="A0A1D1ZLU9"/>